<accession>A0A7J7JA56</accession>
<sequence length="152" mass="17180">MAGLSRSEWLEFAKGELSAIPDVSEMADRALYLCMRMSSPLNTVHRADTKQKICSLCDDTLKLLASHNPSDSVLCNSVLVNIGLIKSENKKFRVASEDLTGPLTLIQHIVKQDYVSKSSRKVLHSYLTKSEKKLEKYFQVKFQLLQTLFSLQ</sequence>
<name>A0A7J7JA56_BUGNE</name>
<gene>
    <name evidence="2" type="ORF">EB796_018584</name>
</gene>
<organism evidence="2 3">
    <name type="scientific">Bugula neritina</name>
    <name type="common">Brown bryozoan</name>
    <name type="synonym">Sertularia neritina</name>
    <dbReference type="NCBI Taxonomy" id="10212"/>
    <lineage>
        <taxon>Eukaryota</taxon>
        <taxon>Metazoa</taxon>
        <taxon>Spiralia</taxon>
        <taxon>Lophotrochozoa</taxon>
        <taxon>Bryozoa</taxon>
        <taxon>Gymnolaemata</taxon>
        <taxon>Cheilostomatida</taxon>
        <taxon>Flustrina</taxon>
        <taxon>Buguloidea</taxon>
        <taxon>Bugulidae</taxon>
        <taxon>Bugula</taxon>
    </lineage>
</organism>
<evidence type="ECO:0000313" key="3">
    <source>
        <dbReference type="Proteomes" id="UP000593567"/>
    </source>
</evidence>
<evidence type="ECO:0000313" key="2">
    <source>
        <dbReference type="EMBL" id="KAF6023110.1"/>
    </source>
</evidence>
<protein>
    <recommendedName>
        <fullName evidence="1">Ran-GTPase activating protein 1 C-terminal domain-containing protein</fullName>
    </recommendedName>
</protein>
<dbReference type="GO" id="GO:0007165">
    <property type="term" value="P:signal transduction"/>
    <property type="evidence" value="ECO:0007669"/>
    <property type="project" value="InterPro"/>
</dbReference>
<dbReference type="Gene3D" id="1.25.40.200">
    <property type="entry name" value="Ran-GTPase activating protein 1, C-terminal domain"/>
    <property type="match status" value="1"/>
</dbReference>
<dbReference type="SUPFAM" id="SSF69099">
    <property type="entry name" value="Ran-GTPase activating protein 1 (RanGAP1), C-terminal domain"/>
    <property type="match status" value="1"/>
</dbReference>
<keyword evidence="3" id="KW-1185">Reference proteome</keyword>
<proteinExistence type="predicted"/>
<dbReference type="OrthoDB" id="184583at2759"/>
<evidence type="ECO:0000259" key="1">
    <source>
        <dbReference type="Pfam" id="PF07834"/>
    </source>
</evidence>
<dbReference type="InterPro" id="IPR036720">
    <property type="entry name" value="RanGAP1_C_sf"/>
</dbReference>
<feature type="domain" description="Ran-GTPase activating protein 1 C-terminal" evidence="1">
    <location>
        <begin position="50"/>
        <end position="148"/>
    </location>
</feature>
<dbReference type="AlphaFoldDB" id="A0A7J7JA56"/>
<dbReference type="EMBL" id="VXIV02002761">
    <property type="protein sequence ID" value="KAF6023110.1"/>
    <property type="molecule type" value="Genomic_DNA"/>
</dbReference>
<reference evidence="2" key="1">
    <citation type="submission" date="2020-06" db="EMBL/GenBank/DDBJ databases">
        <title>Draft genome of Bugula neritina, a colonial animal packing powerful symbionts and potential medicines.</title>
        <authorList>
            <person name="Rayko M."/>
        </authorList>
    </citation>
    <scope>NUCLEOTIDE SEQUENCE [LARGE SCALE GENOMIC DNA]</scope>
    <source>
        <strain evidence="2">Kwan_BN1</strain>
    </source>
</reference>
<dbReference type="Pfam" id="PF07834">
    <property type="entry name" value="RanGAP1_C"/>
    <property type="match status" value="1"/>
</dbReference>
<dbReference type="GO" id="GO:0005096">
    <property type="term" value="F:GTPase activator activity"/>
    <property type="evidence" value="ECO:0007669"/>
    <property type="project" value="InterPro"/>
</dbReference>
<comment type="caution">
    <text evidence="2">The sequence shown here is derived from an EMBL/GenBank/DDBJ whole genome shotgun (WGS) entry which is preliminary data.</text>
</comment>
<dbReference type="Proteomes" id="UP000593567">
    <property type="component" value="Unassembled WGS sequence"/>
</dbReference>
<dbReference type="InterPro" id="IPR009109">
    <property type="entry name" value="Ran_GTPase_activating_1_C"/>
</dbReference>